<accession>A0ABQ5CUM2</accession>
<evidence type="ECO:0000313" key="2">
    <source>
        <dbReference type="Proteomes" id="UP001151760"/>
    </source>
</evidence>
<keyword evidence="2" id="KW-1185">Reference proteome</keyword>
<dbReference type="Proteomes" id="UP001151760">
    <property type="component" value="Unassembled WGS sequence"/>
</dbReference>
<evidence type="ECO:0000313" key="1">
    <source>
        <dbReference type="EMBL" id="GJT28529.1"/>
    </source>
</evidence>
<gene>
    <name evidence="1" type="ORF">Tco_0908804</name>
</gene>
<reference evidence="1" key="2">
    <citation type="submission" date="2022-01" db="EMBL/GenBank/DDBJ databases">
        <authorList>
            <person name="Yamashiro T."/>
            <person name="Shiraishi A."/>
            <person name="Satake H."/>
            <person name="Nakayama K."/>
        </authorList>
    </citation>
    <scope>NUCLEOTIDE SEQUENCE</scope>
</reference>
<sequence>MTPLSSSIPQYHLQLPYPTIRDTTTSTYTITYIITTFAFTPTDRRADMPEVCLPPWKRLCIALGLRYETLKGWMRCLWACQGTIDLMTHSWVTVDRVLHYGLARTQTRSMDIDEAQMLARCQNFPVRPRGWSLDASGIANSEVRVLAELQHMCETRAKSQQGLVAVLAQSKIPEEASLINQGVVDAWQHGDIERANMAKDSHDSGVHGCKEYLALLLTVGHDVAYAMTWTNLKKKMTDNYCPRARMSLSSGGLEMWNLKIVDYVGGLPGYDHGSVMEIKPKTMQDAIEFSTELMD</sequence>
<organism evidence="1 2">
    <name type="scientific">Tanacetum coccineum</name>
    <dbReference type="NCBI Taxonomy" id="301880"/>
    <lineage>
        <taxon>Eukaryota</taxon>
        <taxon>Viridiplantae</taxon>
        <taxon>Streptophyta</taxon>
        <taxon>Embryophyta</taxon>
        <taxon>Tracheophyta</taxon>
        <taxon>Spermatophyta</taxon>
        <taxon>Magnoliopsida</taxon>
        <taxon>eudicotyledons</taxon>
        <taxon>Gunneridae</taxon>
        <taxon>Pentapetalae</taxon>
        <taxon>asterids</taxon>
        <taxon>campanulids</taxon>
        <taxon>Asterales</taxon>
        <taxon>Asteraceae</taxon>
        <taxon>Asteroideae</taxon>
        <taxon>Anthemideae</taxon>
        <taxon>Anthemidinae</taxon>
        <taxon>Tanacetum</taxon>
    </lineage>
</organism>
<protein>
    <submittedName>
        <fullName evidence="1">Uncharacterized protein</fullName>
    </submittedName>
</protein>
<name>A0ABQ5CUM2_9ASTR</name>
<dbReference type="EMBL" id="BQNB010014467">
    <property type="protein sequence ID" value="GJT28529.1"/>
    <property type="molecule type" value="Genomic_DNA"/>
</dbReference>
<proteinExistence type="predicted"/>
<comment type="caution">
    <text evidence="1">The sequence shown here is derived from an EMBL/GenBank/DDBJ whole genome shotgun (WGS) entry which is preliminary data.</text>
</comment>
<reference evidence="1" key="1">
    <citation type="journal article" date="2022" name="Int. J. Mol. Sci.">
        <title>Draft Genome of Tanacetum Coccineum: Genomic Comparison of Closely Related Tanacetum-Family Plants.</title>
        <authorList>
            <person name="Yamashiro T."/>
            <person name="Shiraishi A."/>
            <person name="Nakayama K."/>
            <person name="Satake H."/>
        </authorList>
    </citation>
    <scope>NUCLEOTIDE SEQUENCE</scope>
</reference>